<name>A0A370QN92_9GAMM</name>
<comment type="caution">
    <text evidence="3">The sequence shown here is derived from an EMBL/GenBank/DDBJ whole genome shotgun (WGS) entry which is preliminary data.</text>
</comment>
<dbReference type="InterPro" id="IPR051199">
    <property type="entry name" value="LPS_LOS_Heptosyltrfase"/>
</dbReference>
<dbReference type="Proteomes" id="UP000254848">
    <property type="component" value="Unassembled WGS sequence"/>
</dbReference>
<reference evidence="3 4" key="1">
    <citation type="submission" date="2018-07" db="EMBL/GenBank/DDBJ databases">
        <title>Genomic Encyclopedia of Type Strains, Phase IV (KMG-IV): sequencing the most valuable type-strain genomes for metagenomic binning, comparative biology and taxonomic classification.</title>
        <authorList>
            <person name="Goeker M."/>
        </authorList>
    </citation>
    <scope>NUCLEOTIDE SEQUENCE [LARGE SCALE GENOMIC DNA]</scope>
    <source>
        <strain evidence="3 4">DSM 103736</strain>
    </source>
</reference>
<keyword evidence="2 3" id="KW-0808">Transferase</keyword>
<evidence type="ECO:0000256" key="1">
    <source>
        <dbReference type="ARBA" id="ARBA00022676"/>
    </source>
</evidence>
<dbReference type="AlphaFoldDB" id="A0A370QN92"/>
<protein>
    <submittedName>
        <fullName evidence="3">ADP-heptose:LPS heptosyltransferase</fullName>
    </submittedName>
</protein>
<organism evidence="3 4">
    <name type="scientific">Enterobacillus tribolii</name>
    <dbReference type="NCBI Taxonomy" id="1487935"/>
    <lineage>
        <taxon>Bacteria</taxon>
        <taxon>Pseudomonadati</taxon>
        <taxon>Pseudomonadota</taxon>
        <taxon>Gammaproteobacteria</taxon>
        <taxon>Enterobacterales</taxon>
        <taxon>Hafniaceae</taxon>
        <taxon>Enterobacillus</taxon>
    </lineage>
</organism>
<proteinExistence type="predicted"/>
<dbReference type="InterPro" id="IPR002201">
    <property type="entry name" value="Glyco_trans_9"/>
</dbReference>
<evidence type="ECO:0000256" key="2">
    <source>
        <dbReference type="ARBA" id="ARBA00022679"/>
    </source>
</evidence>
<dbReference type="SUPFAM" id="SSF53756">
    <property type="entry name" value="UDP-Glycosyltransferase/glycogen phosphorylase"/>
    <property type="match status" value="1"/>
</dbReference>
<accession>A0A370QN92</accession>
<dbReference type="CDD" id="cd03789">
    <property type="entry name" value="GT9_LPS_heptosyltransferase"/>
    <property type="match status" value="1"/>
</dbReference>
<evidence type="ECO:0000313" key="4">
    <source>
        <dbReference type="Proteomes" id="UP000254848"/>
    </source>
</evidence>
<gene>
    <name evidence="3" type="ORF">C8D90_10631</name>
</gene>
<keyword evidence="1" id="KW-0328">Glycosyltransferase</keyword>
<dbReference type="EMBL" id="QRAP01000006">
    <property type="protein sequence ID" value="RDK89826.1"/>
    <property type="molecule type" value="Genomic_DNA"/>
</dbReference>
<dbReference type="GO" id="GO:0005829">
    <property type="term" value="C:cytosol"/>
    <property type="evidence" value="ECO:0007669"/>
    <property type="project" value="TreeGrafter"/>
</dbReference>
<keyword evidence="4" id="KW-1185">Reference proteome</keyword>
<sequence length="364" mass="40054">MDVYKLSGFRVKKITRPLEAGEIRTVAIYSTTALGDLLLNTPAIVAIKKHFPAAKIILVVNKRNAQLVENSDLFDDVLFWNGKVNGVLRLVKALRRDKPDATFILHSHTPYDIIAATLSRSDIILKDIYLNDYQGHDTFILNRFLSGHYDHRGDGFIPVISQKSKLLKLIGIDDMPTDMIIPFSYKAEKCARRTLGVHLGASSGERCWPIENFVTVIRRVMQTFSDVDIVLLGGPGEVERNRQFLTLLGEPLAARITDLAGKTSLKQLTEKIASLTCLLVGDTGPMHISIAVRTPTIIMFPSLRASVGTRPQQDQARHQVLIARSEKDNMAALDVDSVNVALFNALSSATSVENAPAAGGSRVS</sequence>
<dbReference type="GO" id="GO:0008713">
    <property type="term" value="F:ADP-heptose-lipopolysaccharide heptosyltransferase activity"/>
    <property type="evidence" value="ECO:0007669"/>
    <property type="project" value="TreeGrafter"/>
</dbReference>
<dbReference type="Pfam" id="PF01075">
    <property type="entry name" value="Glyco_transf_9"/>
    <property type="match status" value="1"/>
</dbReference>
<dbReference type="PANTHER" id="PTHR30160:SF7">
    <property type="entry name" value="ADP-HEPTOSE--LPS HEPTOSYLTRANSFERASE 2"/>
    <property type="match status" value="1"/>
</dbReference>
<dbReference type="GO" id="GO:0009244">
    <property type="term" value="P:lipopolysaccharide core region biosynthetic process"/>
    <property type="evidence" value="ECO:0007669"/>
    <property type="project" value="TreeGrafter"/>
</dbReference>
<dbReference type="Gene3D" id="3.40.50.2000">
    <property type="entry name" value="Glycogen Phosphorylase B"/>
    <property type="match status" value="2"/>
</dbReference>
<evidence type="ECO:0000313" key="3">
    <source>
        <dbReference type="EMBL" id="RDK89826.1"/>
    </source>
</evidence>
<dbReference type="PANTHER" id="PTHR30160">
    <property type="entry name" value="TETRAACYLDISACCHARIDE 4'-KINASE-RELATED"/>
    <property type="match status" value="1"/>
</dbReference>